<protein>
    <submittedName>
        <fullName evidence="2">Uncharacterized protein</fullName>
    </submittedName>
</protein>
<proteinExistence type="predicted"/>
<sequence length="292" mass="33339">MSEKVVRQLASLEQSVRRLEASLDRGIKSIIEELRSIQGEFKNTRKEMGRRLLALLAQQITLDYIEISSRENAIKKQLSYMEQKTEEARRIVRERFKEVINSYLGVVRDYLSQFLNMSEGEFMILQKLLIAERRAESIHELIKPSWINDELVRAALGFDMNARAENLETLISNIERIRTIFIAQRESLGAAGRTISNYSLPSGITEPGTILYLPFLVVELEVDGKTLVGIKRPLDSDAPLVKLLADQVLRVRSEYAMEVSKEDLEQIAEKIATLAVTADEKKLFEKVKVEVV</sequence>
<accession>A0A7C4D1S7</accession>
<name>A0A7C4D1S7_THEPE</name>
<reference evidence="2" key="1">
    <citation type="journal article" date="2020" name="mSystems">
        <title>Genome- and Community-Level Interaction Insights into Carbon Utilization and Element Cycling Functions of Hydrothermarchaeota in Hydrothermal Sediment.</title>
        <authorList>
            <person name="Zhou Z."/>
            <person name="Liu Y."/>
            <person name="Xu W."/>
            <person name="Pan J."/>
            <person name="Luo Z.H."/>
            <person name="Li M."/>
        </authorList>
    </citation>
    <scope>NUCLEOTIDE SEQUENCE</scope>
    <source>
        <strain evidence="2">SpSt-649</strain>
    </source>
</reference>
<gene>
    <name evidence="2" type="ORF">ENU21_01705</name>
</gene>
<dbReference type="EMBL" id="DTBQ01000050">
    <property type="protein sequence ID" value="HGM46454.1"/>
    <property type="molecule type" value="Genomic_DNA"/>
</dbReference>
<evidence type="ECO:0000256" key="1">
    <source>
        <dbReference type="SAM" id="Coils"/>
    </source>
</evidence>
<keyword evidence="1" id="KW-0175">Coiled coil</keyword>
<evidence type="ECO:0000313" key="2">
    <source>
        <dbReference type="EMBL" id="HGM46454.1"/>
    </source>
</evidence>
<dbReference type="AlphaFoldDB" id="A0A7C4D1S7"/>
<feature type="coiled-coil region" evidence="1">
    <location>
        <begin position="2"/>
        <end position="47"/>
    </location>
</feature>
<organism evidence="2">
    <name type="scientific">Thermofilum pendens</name>
    <dbReference type="NCBI Taxonomy" id="2269"/>
    <lineage>
        <taxon>Archaea</taxon>
        <taxon>Thermoproteota</taxon>
        <taxon>Thermoprotei</taxon>
        <taxon>Thermofilales</taxon>
        <taxon>Thermofilaceae</taxon>
        <taxon>Thermofilum</taxon>
    </lineage>
</organism>
<comment type="caution">
    <text evidence="2">The sequence shown here is derived from an EMBL/GenBank/DDBJ whole genome shotgun (WGS) entry which is preliminary data.</text>
</comment>